<reference evidence="2" key="1">
    <citation type="submission" date="2006-10" db="EMBL/GenBank/DDBJ databases">
        <title>Complete sequence of Solibacter usitatus Ellin6076.</title>
        <authorList>
            <consortium name="US DOE Joint Genome Institute"/>
            <person name="Copeland A."/>
            <person name="Lucas S."/>
            <person name="Lapidus A."/>
            <person name="Barry K."/>
            <person name="Detter J.C."/>
            <person name="Glavina del Rio T."/>
            <person name="Hammon N."/>
            <person name="Israni S."/>
            <person name="Dalin E."/>
            <person name="Tice H."/>
            <person name="Pitluck S."/>
            <person name="Thompson L.S."/>
            <person name="Brettin T."/>
            <person name="Bruce D."/>
            <person name="Han C."/>
            <person name="Tapia R."/>
            <person name="Gilna P."/>
            <person name="Schmutz J."/>
            <person name="Larimer F."/>
            <person name="Land M."/>
            <person name="Hauser L."/>
            <person name="Kyrpides N."/>
            <person name="Mikhailova N."/>
            <person name="Janssen P.H."/>
            <person name="Kuske C.R."/>
            <person name="Richardson P."/>
        </authorList>
    </citation>
    <scope>NUCLEOTIDE SEQUENCE</scope>
    <source>
        <strain evidence="2">Ellin6076</strain>
    </source>
</reference>
<dbReference type="EMBL" id="CP000473">
    <property type="protein sequence ID" value="ABJ86948.1"/>
    <property type="molecule type" value="Genomic_DNA"/>
</dbReference>
<sequence length="81" mass="9124">MADSGLDAAYKEIRTRLDGEDATRLNLAQRLWIQYRDANCTAERELYAGGTAAPVVYLACLEVMTRARTRELLATYAVRLK</sequence>
<organism evidence="2">
    <name type="scientific">Solibacter usitatus (strain Ellin6076)</name>
    <dbReference type="NCBI Taxonomy" id="234267"/>
    <lineage>
        <taxon>Bacteria</taxon>
        <taxon>Pseudomonadati</taxon>
        <taxon>Acidobacteriota</taxon>
        <taxon>Terriglobia</taxon>
        <taxon>Bryobacterales</taxon>
        <taxon>Solibacteraceae</taxon>
        <taxon>Candidatus Solibacter</taxon>
    </lineage>
</organism>
<evidence type="ECO:0000313" key="2">
    <source>
        <dbReference type="EMBL" id="ABJ86948.1"/>
    </source>
</evidence>
<dbReference type="InParanoid" id="Q01TS2"/>
<dbReference type="Gene3D" id="1.20.1270.180">
    <property type="match status" value="1"/>
</dbReference>
<dbReference type="PANTHER" id="PTHR39176">
    <property type="entry name" value="PERIPLASMIC PROTEIN-RELATED"/>
    <property type="match status" value="1"/>
</dbReference>
<feature type="domain" description="Lysozyme inhibitor LprI-like N-terminal" evidence="1">
    <location>
        <begin position="2"/>
        <end position="72"/>
    </location>
</feature>
<name>Q01TS2_SOLUE</name>
<dbReference type="HOGENOM" id="CLU_128596_4_2_0"/>
<accession>Q01TS2</accession>
<dbReference type="PANTHER" id="PTHR39176:SF1">
    <property type="entry name" value="PERIPLASMIC PROTEIN"/>
    <property type="match status" value="1"/>
</dbReference>
<evidence type="ECO:0000259" key="1">
    <source>
        <dbReference type="Pfam" id="PF07007"/>
    </source>
</evidence>
<proteinExistence type="predicted"/>
<dbReference type="KEGG" id="sus:Acid_6008"/>
<dbReference type="eggNOG" id="COG3755">
    <property type="taxonomic scope" value="Bacteria"/>
</dbReference>
<dbReference type="Pfam" id="PF07007">
    <property type="entry name" value="LprI"/>
    <property type="match status" value="1"/>
</dbReference>
<dbReference type="InterPro" id="IPR009739">
    <property type="entry name" value="LprI-like_N"/>
</dbReference>
<dbReference type="STRING" id="234267.Acid_6008"/>
<dbReference type="AlphaFoldDB" id="Q01TS2"/>
<gene>
    <name evidence="2" type="ordered locus">Acid_6008</name>
</gene>
<protein>
    <recommendedName>
        <fullName evidence="1">Lysozyme inhibitor LprI-like N-terminal domain-containing protein</fullName>
    </recommendedName>
</protein>